<organism evidence="9">
    <name type="scientific">hydrothermal vent metagenome</name>
    <dbReference type="NCBI Taxonomy" id="652676"/>
    <lineage>
        <taxon>unclassified sequences</taxon>
        <taxon>metagenomes</taxon>
        <taxon>ecological metagenomes</taxon>
    </lineage>
</organism>
<feature type="transmembrane region" description="Helical" evidence="7">
    <location>
        <begin position="158"/>
        <end position="176"/>
    </location>
</feature>
<evidence type="ECO:0000256" key="4">
    <source>
        <dbReference type="ARBA" id="ARBA00022692"/>
    </source>
</evidence>
<dbReference type="PANTHER" id="PTHR43386:SF1">
    <property type="entry name" value="D,D-DIPEPTIDE TRANSPORT SYSTEM PERMEASE PROTEIN DDPC-RELATED"/>
    <property type="match status" value="1"/>
</dbReference>
<feature type="transmembrane region" description="Helical" evidence="7">
    <location>
        <begin position="214"/>
        <end position="239"/>
    </location>
</feature>
<comment type="subcellular location">
    <subcellularLocation>
        <location evidence="1">Cell membrane</location>
        <topology evidence="1">Multi-pass membrane protein</topology>
    </subcellularLocation>
</comment>
<reference evidence="9" key="1">
    <citation type="submission" date="2018-06" db="EMBL/GenBank/DDBJ databases">
        <authorList>
            <person name="Zhirakovskaya E."/>
        </authorList>
    </citation>
    <scope>NUCLEOTIDE SEQUENCE</scope>
</reference>
<dbReference type="CDD" id="cd06261">
    <property type="entry name" value="TM_PBP2"/>
    <property type="match status" value="1"/>
</dbReference>
<dbReference type="InterPro" id="IPR050366">
    <property type="entry name" value="BP-dependent_transpt_permease"/>
</dbReference>
<dbReference type="InterPro" id="IPR035906">
    <property type="entry name" value="MetI-like_sf"/>
</dbReference>
<keyword evidence="4 7" id="KW-0812">Transmembrane</keyword>
<dbReference type="InterPro" id="IPR025966">
    <property type="entry name" value="OppC_N"/>
</dbReference>
<gene>
    <name evidence="9" type="ORF">MNBD_CHLOROFLEXI01-4518</name>
</gene>
<accession>A0A3B0UZ02</accession>
<dbReference type="InterPro" id="IPR000515">
    <property type="entry name" value="MetI-like"/>
</dbReference>
<evidence type="ECO:0000256" key="3">
    <source>
        <dbReference type="ARBA" id="ARBA00022475"/>
    </source>
</evidence>
<evidence type="ECO:0000256" key="2">
    <source>
        <dbReference type="ARBA" id="ARBA00022448"/>
    </source>
</evidence>
<dbReference type="Pfam" id="PF12911">
    <property type="entry name" value="OppC_N"/>
    <property type="match status" value="1"/>
</dbReference>
<evidence type="ECO:0000256" key="6">
    <source>
        <dbReference type="ARBA" id="ARBA00023136"/>
    </source>
</evidence>
<dbReference type="Gene3D" id="1.10.3720.10">
    <property type="entry name" value="MetI-like"/>
    <property type="match status" value="1"/>
</dbReference>
<dbReference type="SUPFAM" id="SSF161098">
    <property type="entry name" value="MetI-like"/>
    <property type="match status" value="1"/>
</dbReference>
<evidence type="ECO:0000256" key="1">
    <source>
        <dbReference type="ARBA" id="ARBA00004651"/>
    </source>
</evidence>
<dbReference type="Pfam" id="PF00528">
    <property type="entry name" value="BPD_transp_1"/>
    <property type="match status" value="1"/>
</dbReference>
<feature type="transmembrane region" description="Helical" evidence="7">
    <location>
        <begin position="264"/>
        <end position="283"/>
    </location>
</feature>
<feature type="transmembrane region" description="Helical" evidence="7">
    <location>
        <begin position="96"/>
        <end position="121"/>
    </location>
</feature>
<protein>
    <submittedName>
        <fullName evidence="9">Dipeptide transport system permease protein DppC (TC 3.A.1.5.2)</fullName>
    </submittedName>
</protein>
<dbReference type="GO" id="GO:0055085">
    <property type="term" value="P:transmembrane transport"/>
    <property type="evidence" value="ECO:0007669"/>
    <property type="project" value="InterPro"/>
</dbReference>
<name>A0A3B0UZ02_9ZZZZ</name>
<dbReference type="PROSITE" id="PS50928">
    <property type="entry name" value="ABC_TM1"/>
    <property type="match status" value="1"/>
</dbReference>
<keyword evidence="5 7" id="KW-1133">Transmembrane helix</keyword>
<evidence type="ECO:0000313" key="9">
    <source>
        <dbReference type="EMBL" id="VAW30717.1"/>
    </source>
</evidence>
<keyword evidence="6 7" id="KW-0472">Membrane</keyword>
<dbReference type="PANTHER" id="PTHR43386">
    <property type="entry name" value="OLIGOPEPTIDE TRANSPORT SYSTEM PERMEASE PROTEIN APPC"/>
    <property type="match status" value="1"/>
</dbReference>
<dbReference type="AlphaFoldDB" id="A0A3B0UZ02"/>
<proteinExistence type="predicted"/>
<feature type="transmembrane region" description="Helical" evidence="7">
    <location>
        <begin position="33"/>
        <end position="55"/>
    </location>
</feature>
<dbReference type="EMBL" id="UOEU01000080">
    <property type="protein sequence ID" value="VAW30717.1"/>
    <property type="molecule type" value="Genomic_DNA"/>
</dbReference>
<feature type="domain" description="ABC transmembrane type-1" evidence="8">
    <location>
        <begin position="97"/>
        <end position="284"/>
    </location>
</feature>
<keyword evidence="3" id="KW-1003">Cell membrane</keyword>
<evidence type="ECO:0000259" key="8">
    <source>
        <dbReference type="PROSITE" id="PS50928"/>
    </source>
</evidence>
<keyword evidence="2" id="KW-0813">Transport</keyword>
<sequence>MEAKQVSNQIWEKLVQMGRSTRTTLRIMRSNRVGFIGFLLLVLIVLISFVGPLFIELDTNTKIEHIYETPSSEFWLGTDHQGRDIFSQIVNGGKDVIIVGVTAGFLSTIIGVTFGTLAGFVGGWVDNVIVAFTDFVLTIPRFPLLVVLAATLTFSSNFFLGVILGLLNWPALLRAIRAQALSLKERDFIEAARALDLGTTHIIFREIVPNMMSYIIISFTLAMTGAIYALVGLVLLGLAPFSGTNWGIMLSLAWTRGAIFFKDSIWYIMSPVVAIAVLQLSLITMNRSLELVFNPRLRTEA</sequence>
<feature type="transmembrane region" description="Helical" evidence="7">
    <location>
        <begin position="128"/>
        <end position="152"/>
    </location>
</feature>
<evidence type="ECO:0000256" key="5">
    <source>
        <dbReference type="ARBA" id="ARBA00022989"/>
    </source>
</evidence>
<evidence type="ECO:0000256" key="7">
    <source>
        <dbReference type="SAM" id="Phobius"/>
    </source>
</evidence>
<dbReference type="GO" id="GO:0005886">
    <property type="term" value="C:plasma membrane"/>
    <property type="evidence" value="ECO:0007669"/>
    <property type="project" value="UniProtKB-SubCell"/>
</dbReference>